<name>A0A3N1Y778_9GAMM</name>
<dbReference type="NCBIfam" id="NF045761">
    <property type="entry name" value="NAMPUrTaseMurU"/>
    <property type="match status" value="1"/>
</dbReference>
<keyword evidence="5" id="KW-1185">Reference proteome</keyword>
<dbReference type="CDD" id="cd06422">
    <property type="entry name" value="NTP_transferase_like_1"/>
    <property type="match status" value="1"/>
</dbReference>
<sequence>MRALILAAGRGERLRPLTDRTPKALLEVGGRALIEHHLVRLAAAGIREVAVNLGHLGERIRARLGDGRRHGVRITYFPEAPVLETAGAVVNALAWLGRGPFLVLNADVYTDLDPGRLRIPAWADAHLVLVPNPAHHPAGDFAIDAQGRVGGPGPRRTFAGIGLYRAALFAGCAPGPRPLGPLLREAAAAGRVSGVLHRGCWLDVGTPERLAEARRLAAALEGAHG</sequence>
<feature type="domain" description="Nucleotidyl transferase" evidence="3">
    <location>
        <begin position="3"/>
        <end position="114"/>
    </location>
</feature>
<comment type="caution">
    <text evidence="4">The sequence shown here is derived from an EMBL/GenBank/DDBJ whole genome shotgun (WGS) entry which is preliminary data.</text>
</comment>
<keyword evidence="1 4" id="KW-0808">Transferase</keyword>
<gene>
    <name evidence="4" type="ORF">EDC57_0575</name>
</gene>
<dbReference type="SUPFAM" id="SSF53448">
    <property type="entry name" value="Nucleotide-diphospho-sugar transferases"/>
    <property type="match status" value="1"/>
</dbReference>
<reference evidence="4 5" key="1">
    <citation type="submission" date="2018-11" db="EMBL/GenBank/DDBJ databases">
        <title>Genomic Encyclopedia of Type Strains, Phase IV (KMG-IV): sequencing the most valuable type-strain genomes for metagenomic binning, comparative biology and taxonomic classification.</title>
        <authorList>
            <person name="Goeker M."/>
        </authorList>
    </citation>
    <scope>NUCLEOTIDE SEQUENCE [LARGE SCALE GENOMIC DNA]</scope>
    <source>
        <strain evidence="4 5">DSM 100275</strain>
    </source>
</reference>
<organism evidence="4 5">
    <name type="scientific">Inmirania thermothiophila</name>
    <dbReference type="NCBI Taxonomy" id="1750597"/>
    <lineage>
        <taxon>Bacteria</taxon>
        <taxon>Pseudomonadati</taxon>
        <taxon>Pseudomonadota</taxon>
        <taxon>Gammaproteobacteria</taxon>
        <taxon>Chromatiales</taxon>
        <taxon>Ectothiorhodospiraceae</taxon>
        <taxon>Inmirania</taxon>
    </lineage>
</organism>
<dbReference type="InterPro" id="IPR050065">
    <property type="entry name" value="GlmU-like"/>
</dbReference>
<evidence type="ECO:0000259" key="3">
    <source>
        <dbReference type="Pfam" id="PF00483"/>
    </source>
</evidence>
<dbReference type="GO" id="GO:0016779">
    <property type="term" value="F:nucleotidyltransferase activity"/>
    <property type="evidence" value="ECO:0007669"/>
    <property type="project" value="UniProtKB-KW"/>
</dbReference>
<evidence type="ECO:0000256" key="1">
    <source>
        <dbReference type="ARBA" id="ARBA00022679"/>
    </source>
</evidence>
<dbReference type="InterPro" id="IPR005835">
    <property type="entry name" value="NTP_transferase_dom"/>
</dbReference>
<protein>
    <submittedName>
        <fullName evidence="4">MurNAc alpha-1-phosphate uridylyltransferase</fullName>
    </submittedName>
</protein>
<evidence type="ECO:0000313" key="5">
    <source>
        <dbReference type="Proteomes" id="UP000276634"/>
    </source>
</evidence>
<evidence type="ECO:0000256" key="2">
    <source>
        <dbReference type="ARBA" id="ARBA00022695"/>
    </source>
</evidence>
<dbReference type="InterPro" id="IPR054790">
    <property type="entry name" value="MurU"/>
</dbReference>
<dbReference type="PANTHER" id="PTHR43584">
    <property type="entry name" value="NUCLEOTIDYL TRANSFERASE"/>
    <property type="match status" value="1"/>
</dbReference>
<accession>A0A3N1Y778</accession>
<dbReference type="PANTHER" id="PTHR43584:SF8">
    <property type="entry name" value="N-ACETYLMURAMATE ALPHA-1-PHOSPHATE URIDYLYLTRANSFERASE"/>
    <property type="match status" value="1"/>
</dbReference>
<evidence type="ECO:0000313" key="4">
    <source>
        <dbReference type="EMBL" id="ROR34674.1"/>
    </source>
</evidence>
<dbReference type="AlphaFoldDB" id="A0A3N1Y778"/>
<keyword evidence="2 4" id="KW-0548">Nucleotidyltransferase</keyword>
<proteinExistence type="predicted"/>
<dbReference type="RefSeq" id="WP_123400046.1">
    <property type="nucleotide sequence ID" value="NZ_RJVI01000001.1"/>
</dbReference>
<dbReference type="Proteomes" id="UP000276634">
    <property type="component" value="Unassembled WGS sequence"/>
</dbReference>
<dbReference type="OrthoDB" id="9788272at2"/>
<dbReference type="EMBL" id="RJVI01000001">
    <property type="protein sequence ID" value="ROR34674.1"/>
    <property type="molecule type" value="Genomic_DNA"/>
</dbReference>
<dbReference type="Gene3D" id="3.90.550.10">
    <property type="entry name" value="Spore Coat Polysaccharide Biosynthesis Protein SpsA, Chain A"/>
    <property type="match status" value="1"/>
</dbReference>
<dbReference type="InterPro" id="IPR029044">
    <property type="entry name" value="Nucleotide-diphossugar_trans"/>
</dbReference>
<dbReference type="Pfam" id="PF00483">
    <property type="entry name" value="NTP_transferase"/>
    <property type="match status" value="1"/>
</dbReference>